<evidence type="ECO:0000256" key="8">
    <source>
        <dbReference type="SAM" id="Phobius"/>
    </source>
</evidence>
<keyword evidence="3" id="KW-0813">Transport</keyword>
<dbReference type="CDD" id="cd06261">
    <property type="entry name" value="TM_PBP2"/>
    <property type="match status" value="1"/>
</dbReference>
<dbReference type="EMBL" id="CAFAAI010000237">
    <property type="protein sequence ID" value="CAB4806429.1"/>
    <property type="molecule type" value="Genomic_DNA"/>
</dbReference>
<reference evidence="10" key="1">
    <citation type="submission" date="2020-05" db="EMBL/GenBank/DDBJ databases">
        <authorList>
            <person name="Chiriac C."/>
            <person name="Salcher M."/>
            <person name="Ghai R."/>
            <person name="Kavagutti S V."/>
        </authorList>
    </citation>
    <scope>NUCLEOTIDE SEQUENCE</scope>
</reference>
<dbReference type="InterPro" id="IPR000515">
    <property type="entry name" value="MetI-like"/>
</dbReference>
<feature type="domain" description="ABC transmembrane type-1" evidence="9">
    <location>
        <begin position="64"/>
        <end position="255"/>
    </location>
</feature>
<comment type="similarity">
    <text evidence="2">Belongs to the binding-protein-dependent transport system permease family. CysTW subfamily.</text>
</comment>
<organism evidence="10">
    <name type="scientific">freshwater metagenome</name>
    <dbReference type="NCBI Taxonomy" id="449393"/>
    <lineage>
        <taxon>unclassified sequences</taxon>
        <taxon>metagenomes</taxon>
        <taxon>ecological metagenomes</taxon>
    </lineage>
</organism>
<feature type="transmembrane region" description="Helical" evidence="8">
    <location>
        <begin position="12"/>
        <end position="34"/>
    </location>
</feature>
<dbReference type="GO" id="GO:0005886">
    <property type="term" value="C:plasma membrane"/>
    <property type="evidence" value="ECO:0007669"/>
    <property type="project" value="UniProtKB-SubCell"/>
</dbReference>
<keyword evidence="5 8" id="KW-0812">Transmembrane</keyword>
<dbReference type="InterPro" id="IPR051789">
    <property type="entry name" value="Bact_Polyamine_Transport"/>
</dbReference>
<dbReference type="PANTHER" id="PTHR43848">
    <property type="entry name" value="PUTRESCINE TRANSPORT SYSTEM PERMEASE PROTEIN POTI"/>
    <property type="match status" value="1"/>
</dbReference>
<dbReference type="GO" id="GO:0055085">
    <property type="term" value="P:transmembrane transport"/>
    <property type="evidence" value="ECO:0007669"/>
    <property type="project" value="InterPro"/>
</dbReference>
<feature type="transmembrane region" description="Helical" evidence="8">
    <location>
        <begin position="236"/>
        <end position="258"/>
    </location>
</feature>
<keyword evidence="7 8" id="KW-0472">Membrane</keyword>
<name>A0A6J6YBP1_9ZZZZ</name>
<feature type="transmembrane region" description="Helical" evidence="8">
    <location>
        <begin position="134"/>
        <end position="157"/>
    </location>
</feature>
<dbReference type="InterPro" id="IPR035906">
    <property type="entry name" value="MetI-like_sf"/>
</dbReference>
<feature type="transmembrane region" description="Helical" evidence="8">
    <location>
        <begin position="178"/>
        <end position="201"/>
    </location>
</feature>
<evidence type="ECO:0000256" key="4">
    <source>
        <dbReference type="ARBA" id="ARBA00022475"/>
    </source>
</evidence>
<evidence type="ECO:0000256" key="7">
    <source>
        <dbReference type="ARBA" id="ARBA00023136"/>
    </source>
</evidence>
<dbReference type="AlphaFoldDB" id="A0A6J6YBP1"/>
<feature type="transmembrane region" description="Helical" evidence="8">
    <location>
        <begin position="96"/>
        <end position="114"/>
    </location>
</feature>
<keyword evidence="6 8" id="KW-1133">Transmembrane helix</keyword>
<protein>
    <submittedName>
        <fullName evidence="10">Unannotated protein</fullName>
    </submittedName>
</protein>
<comment type="subcellular location">
    <subcellularLocation>
        <location evidence="1">Cell membrane</location>
        <topology evidence="1">Multi-pass membrane protein</topology>
    </subcellularLocation>
</comment>
<evidence type="ECO:0000256" key="5">
    <source>
        <dbReference type="ARBA" id="ARBA00022692"/>
    </source>
</evidence>
<evidence type="ECO:0000313" key="10">
    <source>
        <dbReference type="EMBL" id="CAB4806429.1"/>
    </source>
</evidence>
<evidence type="ECO:0000259" key="9">
    <source>
        <dbReference type="PROSITE" id="PS50928"/>
    </source>
</evidence>
<evidence type="ECO:0000256" key="2">
    <source>
        <dbReference type="ARBA" id="ARBA00007069"/>
    </source>
</evidence>
<dbReference type="PROSITE" id="PS50928">
    <property type="entry name" value="ABC_TM1"/>
    <property type="match status" value="1"/>
</dbReference>
<evidence type="ECO:0000256" key="6">
    <source>
        <dbReference type="ARBA" id="ARBA00022989"/>
    </source>
</evidence>
<dbReference type="SUPFAM" id="SSF161098">
    <property type="entry name" value="MetI-like"/>
    <property type="match status" value="1"/>
</dbReference>
<evidence type="ECO:0000256" key="1">
    <source>
        <dbReference type="ARBA" id="ARBA00004651"/>
    </source>
</evidence>
<accession>A0A6J6YBP1</accession>
<dbReference type="PANTHER" id="PTHR43848:SF2">
    <property type="entry name" value="PUTRESCINE TRANSPORT SYSTEM PERMEASE PROTEIN POTI"/>
    <property type="match status" value="1"/>
</dbReference>
<dbReference type="Gene3D" id="1.10.3720.10">
    <property type="entry name" value="MetI-like"/>
    <property type="match status" value="1"/>
</dbReference>
<feature type="transmembrane region" description="Helical" evidence="8">
    <location>
        <begin position="70"/>
        <end position="89"/>
    </location>
</feature>
<evidence type="ECO:0000256" key="3">
    <source>
        <dbReference type="ARBA" id="ARBA00022448"/>
    </source>
</evidence>
<gene>
    <name evidence="10" type="ORF">UFOPK2992_01309</name>
</gene>
<proteinExistence type="inferred from homology"/>
<sequence>MKKYFSITNALGAWTAVVIAFLFTPIFFLMAMSFNEFKSIFRWTGFSTVWWSRMFDNTTLTSSVKVSIEVALISTLLALVLGTLAGLTLARKPGKWTAGFVGIILLILVTPEIVDGAGQLSWFVRLGGPFREGLTPIVLVHTVFSSAVVTLIVRARVSGLDARLEEAAADLFATPTRAFWQITLPLVMPAVLSGGMLAFTLSLDNVVSTSFVSPAGVTTFPNYVFGLSGGIIRPEVAAMATLFIGATLLAVAIVAVVLRRGGQSGSEIAATFTGN</sequence>
<keyword evidence="4" id="KW-1003">Cell membrane</keyword>
<dbReference type="Pfam" id="PF00528">
    <property type="entry name" value="BPD_transp_1"/>
    <property type="match status" value="1"/>
</dbReference>